<dbReference type="InterPro" id="IPR013320">
    <property type="entry name" value="ConA-like_dom_sf"/>
</dbReference>
<evidence type="ECO:0000313" key="2">
    <source>
        <dbReference type="EMBL" id="KAF2747298.1"/>
    </source>
</evidence>
<feature type="non-terminal residue" evidence="2">
    <location>
        <position position="1"/>
    </location>
</feature>
<sequence length="314" mass="34988">NQEACSCYTVSSSTSPRPLFHAHHFFDFRTFNPADLTTPSTPQTREYYPDDYNPDPFGALNTPLFTSHFAIQTWSRNATSEFPIPLTNSPSNIYLSHDPDASPSHLTLRTSRTPTFQSTAELECAYKNMLYASLRMRARVLGSPGGVAGFFTFYNDTQESDIEILTRDPVTNVRYTNQPALNDEGDEVAGASQDVGGLKSWEEWREHRVDWLPGESVWWVDGGEVARSRYMVPTVESYLVLNMWSDGGEWSGVMEEGASAELQVEWIEMVFNVSGEMRGKECGVVCKVDGVKEVGTPEAVKGAAVELKVAWGLL</sequence>
<dbReference type="CDD" id="cd00413">
    <property type="entry name" value="Glyco_hydrolase_16"/>
    <property type="match status" value="1"/>
</dbReference>
<proteinExistence type="predicted"/>
<evidence type="ECO:0000313" key="3">
    <source>
        <dbReference type="Proteomes" id="UP000799440"/>
    </source>
</evidence>
<dbReference type="GO" id="GO:0004553">
    <property type="term" value="F:hydrolase activity, hydrolyzing O-glycosyl compounds"/>
    <property type="evidence" value="ECO:0007669"/>
    <property type="project" value="InterPro"/>
</dbReference>
<name>A0A6A6V9K5_9PLEO</name>
<dbReference type="Proteomes" id="UP000799440">
    <property type="component" value="Unassembled WGS sequence"/>
</dbReference>
<dbReference type="SUPFAM" id="SSF49899">
    <property type="entry name" value="Concanavalin A-like lectins/glucanases"/>
    <property type="match status" value="1"/>
</dbReference>
<dbReference type="PROSITE" id="PS51762">
    <property type="entry name" value="GH16_2"/>
    <property type="match status" value="1"/>
</dbReference>
<dbReference type="EMBL" id="MU006573">
    <property type="protein sequence ID" value="KAF2747298.1"/>
    <property type="molecule type" value="Genomic_DNA"/>
</dbReference>
<evidence type="ECO:0000259" key="1">
    <source>
        <dbReference type="PROSITE" id="PS51762"/>
    </source>
</evidence>
<dbReference type="PANTHER" id="PTHR38121">
    <property type="entry name" value="GH16 DOMAIN-CONTAINING PROTEIN"/>
    <property type="match status" value="1"/>
</dbReference>
<dbReference type="OrthoDB" id="4388755at2759"/>
<dbReference type="GO" id="GO:0005975">
    <property type="term" value="P:carbohydrate metabolic process"/>
    <property type="evidence" value="ECO:0007669"/>
    <property type="project" value="InterPro"/>
</dbReference>
<feature type="non-terminal residue" evidence="2">
    <location>
        <position position="314"/>
    </location>
</feature>
<accession>A0A6A6V9K5</accession>
<gene>
    <name evidence="2" type="ORF">M011DRAFT_389665</name>
</gene>
<dbReference type="Pfam" id="PF00722">
    <property type="entry name" value="Glyco_hydro_16"/>
    <property type="match status" value="1"/>
</dbReference>
<reference evidence="2" key="1">
    <citation type="journal article" date="2020" name="Stud. Mycol.">
        <title>101 Dothideomycetes genomes: a test case for predicting lifestyles and emergence of pathogens.</title>
        <authorList>
            <person name="Haridas S."/>
            <person name="Albert R."/>
            <person name="Binder M."/>
            <person name="Bloem J."/>
            <person name="Labutti K."/>
            <person name="Salamov A."/>
            <person name="Andreopoulos B."/>
            <person name="Baker S."/>
            <person name="Barry K."/>
            <person name="Bills G."/>
            <person name="Bluhm B."/>
            <person name="Cannon C."/>
            <person name="Castanera R."/>
            <person name="Culley D."/>
            <person name="Daum C."/>
            <person name="Ezra D."/>
            <person name="Gonzalez J."/>
            <person name="Henrissat B."/>
            <person name="Kuo A."/>
            <person name="Liang C."/>
            <person name="Lipzen A."/>
            <person name="Lutzoni F."/>
            <person name="Magnuson J."/>
            <person name="Mondo S."/>
            <person name="Nolan M."/>
            <person name="Ohm R."/>
            <person name="Pangilinan J."/>
            <person name="Park H.-J."/>
            <person name="Ramirez L."/>
            <person name="Alfaro M."/>
            <person name="Sun H."/>
            <person name="Tritt A."/>
            <person name="Yoshinaga Y."/>
            <person name="Zwiers L.-H."/>
            <person name="Turgeon B."/>
            <person name="Goodwin S."/>
            <person name="Spatafora J."/>
            <person name="Crous P."/>
            <person name="Grigoriev I."/>
        </authorList>
    </citation>
    <scope>NUCLEOTIDE SEQUENCE</scope>
    <source>
        <strain evidence="2">CBS 119925</strain>
    </source>
</reference>
<protein>
    <submittedName>
        <fullName evidence="2">Glycoside hydrolase family 16 protein</fullName>
    </submittedName>
</protein>
<dbReference type="AlphaFoldDB" id="A0A6A6V9K5"/>
<dbReference type="InterPro" id="IPR000757">
    <property type="entry name" value="Beta-glucanase-like"/>
</dbReference>
<feature type="domain" description="GH16" evidence="1">
    <location>
        <begin position="34"/>
        <end position="275"/>
    </location>
</feature>
<keyword evidence="2" id="KW-0378">Hydrolase</keyword>
<dbReference type="PANTHER" id="PTHR38121:SF4">
    <property type="entry name" value="GH16 DOMAIN-CONTAINING PROTEIN-RELATED"/>
    <property type="match status" value="1"/>
</dbReference>
<keyword evidence="3" id="KW-1185">Reference proteome</keyword>
<dbReference type="Gene3D" id="2.60.120.200">
    <property type="match status" value="1"/>
</dbReference>
<organism evidence="2 3">
    <name type="scientific">Sporormia fimetaria CBS 119925</name>
    <dbReference type="NCBI Taxonomy" id="1340428"/>
    <lineage>
        <taxon>Eukaryota</taxon>
        <taxon>Fungi</taxon>
        <taxon>Dikarya</taxon>
        <taxon>Ascomycota</taxon>
        <taxon>Pezizomycotina</taxon>
        <taxon>Dothideomycetes</taxon>
        <taxon>Pleosporomycetidae</taxon>
        <taxon>Pleosporales</taxon>
        <taxon>Sporormiaceae</taxon>
        <taxon>Sporormia</taxon>
    </lineage>
</organism>